<feature type="compositionally biased region" description="Basic and acidic residues" evidence="1">
    <location>
        <begin position="425"/>
        <end position="448"/>
    </location>
</feature>
<feature type="compositionally biased region" description="Basic and acidic residues" evidence="1">
    <location>
        <begin position="160"/>
        <end position="170"/>
    </location>
</feature>
<feature type="region of interest" description="Disordered" evidence="1">
    <location>
        <begin position="411"/>
        <end position="455"/>
    </location>
</feature>
<proteinExistence type="predicted"/>
<reference evidence="2 3" key="1">
    <citation type="journal article" date="2018" name="Front. Microbiol.">
        <title>Genome-Wide Analysis of Corynespora cassiicola Leaf Fall Disease Putative Effectors.</title>
        <authorList>
            <person name="Lopez D."/>
            <person name="Ribeiro S."/>
            <person name="Label P."/>
            <person name="Fumanal B."/>
            <person name="Venisse J.S."/>
            <person name="Kohler A."/>
            <person name="de Oliveira R.R."/>
            <person name="Labutti K."/>
            <person name="Lipzen A."/>
            <person name="Lail K."/>
            <person name="Bauer D."/>
            <person name="Ohm R.A."/>
            <person name="Barry K.W."/>
            <person name="Spatafora J."/>
            <person name="Grigoriev I.V."/>
            <person name="Martin F.M."/>
            <person name="Pujade-Renaud V."/>
        </authorList>
    </citation>
    <scope>NUCLEOTIDE SEQUENCE [LARGE SCALE GENOMIC DNA]</scope>
    <source>
        <strain evidence="2 3">Philippines</strain>
    </source>
</reference>
<accession>A0A2T2NB49</accession>
<feature type="compositionally biased region" description="Polar residues" evidence="1">
    <location>
        <begin position="1"/>
        <end position="18"/>
    </location>
</feature>
<organism evidence="2 3">
    <name type="scientific">Corynespora cassiicola Philippines</name>
    <dbReference type="NCBI Taxonomy" id="1448308"/>
    <lineage>
        <taxon>Eukaryota</taxon>
        <taxon>Fungi</taxon>
        <taxon>Dikarya</taxon>
        <taxon>Ascomycota</taxon>
        <taxon>Pezizomycotina</taxon>
        <taxon>Dothideomycetes</taxon>
        <taxon>Pleosporomycetidae</taxon>
        <taxon>Pleosporales</taxon>
        <taxon>Corynesporascaceae</taxon>
        <taxon>Corynespora</taxon>
    </lineage>
</organism>
<gene>
    <name evidence="2" type="ORF">BS50DRAFT_592469</name>
</gene>
<keyword evidence="3" id="KW-1185">Reference proteome</keyword>
<evidence type="ECO:0000313" key="2">
    <source>
        <dbReference type="EMBL" id="PSN62268.1"/>
    </source>
</evidence>
<protein>
    <submittedName>
        <fullName evidence="2">Uncharacterized protein</fullName>
    </submittedName>
</protein>
<dbReference type="EMBL" id="KZ678142">
    <property type="protein sequence ID" value="PSN62268.1"/>
    <property type="molecule type" value="Genomic_DNA"/>
</dbReference>
<dbReference type="Proteomes" id="UP000240883">
    <property type="component" value="Unassembled WGS sequence"/>
</dbReference>
<evidence type="ECO:0000313" key="3">
    <source>
        <dbReference type="Proteomes" id="UP000240883"/>
    </source>
</evidence>
<feature type="region of interest" description="Disordered" evidence="1">
    <location>
        <begin position="1"/>
        <end position="208"/>
    </location>
</feature>
<feature type="compositionally biased region" description="Polar residues" evidence="1">
    <location>
        <begin position="192"/>
        <end position="208"/>
    </location>
</feature>
<feature type="compositionally biased region" description="Polar residues" evidence="1">
    <location>
        <begin position="171"/>
        <end position="182"/>
    </location>
</feature>
<evidence type="ECO:0000256" key="1">
    <source>
        <dbReference type="SAM" id="MobiDB-lite"/>
    </source>
</evidence>
<feature type="compositionally biased region" description="Polar residues" evidence="1">
    <location>
        <begin position="68"/>
        <end position="79"/>
    </location>
</feature>
<feature type="region of interest" description="Disordered" evidence="1">
    <location>
        <begin position="258"/>
        <end position="279"/>
    </location>
</feature>
<sequence>MSSGNAERNSPPGNQRSRGGSIDRNVSEPSGTRPGAAHNPSASPTSFAPARYSTHSPSIVHRMEQLRAGQQGQPSTPHTPSRPPGRLREESRTPFQEHVPAAPFLHQPTPRSTEKIRTRFPLSSDYAGEEPDHIVQRGESPTQNDIMTLMLQRSELPQGRVDESDSKFSDNETTSPPASSIDSVRGPDHTDGNGQTLPATAQDSIHSPSIERTLTKSALAHNPRLLPLATHPFEYAMKPYLDENALSLSYLPYPSPTASSEHLDLPSPPPPGTPSKASVSSSHLFDLHLEDEIPSYLRADFVSRTLILRLGMLLLRCCILEHNVLALSHAPWRIDDSIPKNSPYFQYSKIWKTARAARAVAEDLDSEKLKARCWYWEGLGNAGQGDWEAAHTAFGMAWRCNANGGLLPSEERDVEDRMKKSRAKWHAEMNGRDREELEQGDHGRPGKEDEWDNLLSGFSREEKDFILFGERRPSHRNSRDGTRSW</sequence>
<dbReference type="AlphaFoldDB" id="A0A2T2NB49"/>
<name>A0A2T2NB49_CORCC</name>